<dbReference type="InterPro" id="IPR013670">
    <property type="entry name" value="EcoEI_R_C_dom"/>
</dbReference>
<keyword evidence="4" id="KW-0547">Nucleotide-binding</keyword>
<organism evidence="4 5">
    <name type="scientific">Candidatus Danuiimicrobium aquiferis</name>
    <dbReference type="NCBI Taxonomy" id="1801832"/>
    <lineage>
        <taxon>Bacteria</taxon>
        <taxon>Pseudomonadati</taxon>
        <taxon>Candidatus Omnitrophota</taxon>
        <taxon>Candidatus Danuiimicrobium</taxon>
    </lineage>
</organism>
<dbReference type="PANTHER" id="PTHR47396">
    <property type="entry name" value="TYPE I RESTRICTION ENZYME ECOKI R PROTEIN"/>
    <property type="match status" value="1"/>
</dbReference>
<dbReference type="Gene3D" id="3.90.1570.30">
    <property type="match status" value="1"/>
</dbReference>
<dbReference type="GO" id="GO:0016787">
    <property type="term" value="F:hydrolase activity"/>
    <property type="evidence" value="ECO:0007669"/>
    <property type="project" value="InterPro"/>
</dbReference>
<dbReference type="GO" id="GO:0004386">
    <property type="term" value="F:helicase activity"/>
    <property type="evidence" value="ECO:0007669"/>
    <property type="project" value="UniProtKB-KW"/>
</dbReference>
<dbReference type="InterPro" id="IPR050742">
    <property type="entry name" value="Helicase_Restrict-Modif_Enz"/>
</dbReference>
<feature type="domain" description="Helicase ATP-binding" evidence="2">
    <location>
        <begin position="169"/>
        <end position="335"/>
    </location>
</feature>
<evidence type="ECO:0000313" key="5">
    <source>
        <dbReference type="Proteomes" id="UP000178187"/>
    </source>
</evidence>
<dbReference type="SUPFAM" id="SSF52540">
    <property type="entry name" value="P-loop containing nucleoside triphosphate hydrolases"/>
    <property type="match status" value="2"/>
</dbReference>
<gene>
    <name evidence="4" type="ORF">A3G33_11250</name>
</gene>
<feature type="domain" description="Helicase C-terminal" evidence="3">
    <location>
        <begin position="404"/>
        <end position="579"/>
    </location>
</feature>
<dbReference type="NCBIfam" id="NF046051">
    <property type="entry name" value="restrict_EcoAI"/>
    <property type="match status" value="1"/>
</dbReference>
<sequence length="792" mass="91262">MTNEADTCRKYVLPKLYTAQWTDDQISEQKNFTDGRILVLGDKCRRKKQKRADYLLKYRRDFPIAVVEAKASYKTPGDGIQQAKEYAEILGLKFAYSTNGAGIIEHDYTTGRESELTDFPSPETLWNRFRKIENIASDETAEKILTPYFYSSDKEPRYYQQIAINRTVQAILQGRKRILLTMATGTGKTFVAFQIAWKLWNAKWNRRGDGRKPRILFLSDRSILVDDPKDKTFIPFADARHKIEGEAIKSREMYFALYHALAEDERRPGLYKEYAKDFFDLIIVDECHRGSASDESNWREILEYFEPAYQLGMTATPFREDNRDTYLYFGNPIYTYSLKQGIEDGFLAPYKVHRIISSVDATGWRPEQGQQDRYGKVIPDGEYKTKDFGRILAYRPRTQAVAQHLTDYLKKTDRFAKTIVFCEDQDEAEEMRLLLNNLNSDLVEKCPDYVCRIVSEEGDIGRGHLSRFQELERTTPVIVTTSKLLTTGVDIQTCKNIVLYKVINSMVDFKQTIGRGTRVRADYGKLYFNILDYTGSATRLFADEAFDGEPTLITQEEIDASGKTKEGSEQVLTEDENKEGPIVDGTEAEYTCGPRDENDQKRKFYVDTGDRVEIIVDYEQNLDLDGKKLRIVKYTDYTAEKVRSIFPSAAALESKWKSAEERKAIIESLEEKGISFDELAKATGQVDADPFDLLCHIAYNAPLRTRRERVERLKRGKVDFFDYFSPEAREILNEILEKYIEHGVAQFKLPDILNVEPISKRGNVIEISAKFNGPEKLKEALEKLQTLLYSSN</sequence>
<dbReference type="Pfam" id="PF08463">
    <property type="entry name" value="EcoEI_R_C"/>
    <property type="match status" value="1"/>
</dbReference>
<dbReference type="EMBL" id="MHFR01000060">
    <property type="protein sequence ID" value="OGW95573.1"/>
    <property type="molecule type" value="Genomic_DNA"/>
</dbReference>
<name>A0A1G1KRN0_9BACT</name>
<dbReference type="GO" id="GO:0006304">
    <property type="term" value="P:DNA modification"/>
    <property type="evidence" value="ECO:0007669"/>
    <property type="project" value="InterPro"/>
</dbReference>
<comment type="caution">
    <text evidence="4">The sequence shown here is derived from an EMBL/GenBank/DDBJ whole genome shotgun (WGS) entry which is preliminary data.</text>
</comment>
<evidence type="ECO:0000256" key="1">
    <source>
        <dbReference type="SAM" id="MobiDB-lite"/>
    </source>
</evidence>
<dbReference type="PROSITE" id="PS51192">
    <property type="entry name" value="HELICASE_ATP_BIND_1"/>
    <property type="match status" value="1"/>
</dbReference>
<dbReference type="CDD" id="cd18032">
    <property type="entry name" value="DEXHc_RE_I_III_res"/>
    <property type="match status" value="1"/>
</dbReference>
<evidence type="ECO:0000259" key="2">
    <source>
        <dbReference type="PROSITE" id="PS51192"/>
    </source>
</evidence>
<dbReference type="InterPro" id="IPR014001">
    <property type="entry name" value="Helicase_ATP-bd"/>
</dbReference>
<keyword evidence="4" id="KW-0378">Hydrolase</keyword>
<dbReference type="InterPro" id="IPR006935">
    <property type="entry name" value="Helicase/UvrB_N"/>
</dbReference>
<dbReference type="GO" id="GO:0003677">
    <property type="term" value="F:DNA binding"/>
    <property type="evidence" value="ECO:0007669"/>
    <property type="project" value="InterPro"/>
</dbReference>
<dbReference type="Proteomes" id="UP000178187">
    <property type="component" value="Unassembled WGS sequence"/>
</dbReference>
<feature type="region of interest" description="Disordered" evidence="1">
    <location>
        <begin position="560"/>
        <end position="584"/>
    </location>
</feature>
<evidence type="ECO:0000259" key="3">
    <source>
        <dbReference type="PROSITE" id="PS51194"/>
    </source>
</evidence>
<dbReference type="SMART" id="SM00487">
    <property type="entry name" value="DEXDc"/>
    <property type="match status" value="1"/>
</dbReference>
<dbReference type="PANTHER" id="PTHR47396:SF1">
    <property type="entry name" value="ATP-DEPENDENT HELICASE IRC3-RELATED"/>
    <property type="match status" value="1"/>
</dbReference>
<dbReference type="Gene3D" id="3.40.50.300">
    <property type="entry name" value="P-loop containing nucleotide triphosphate hydrolases"/>
    <property type="match status" value="2"/>
</dbReference>
<dbReference type="Pfam" id="PF00271">
    <property type="entry name" value="Helicase_C"/>
    <property type="match status" value="1"/>
</dbReference>
<keyword evidence="4" id="KW-0067">ATP-binding</keyword>
<dbReference type="GO" id="GO:0005524">
    <property type="term" value="F:ATP binding"/>
    <property type="evidence" value="ECO:0007669"/>
    <property type="project" value="InterPro"/>
</dbReference>
<dbReference type="GO" id="GO:0005829">
    <property type="term" value="C:cytosol"/>
    <property type="evidence" value="ECO:0007669"/>
    <property type="project" value="TreeGrafter"/>
</dbReference>
<dbReference type="Pfam" id="PF04851">
    <property type="entry name" value="ResIII"/>
    <property type="match status" value="1"/>
</dbReference>
<accession>A0A1G1KRN0</accession>
<keyword evidence="4" id="KW-0347">Helicase</keyword>
<reference evidence="4 5" key="1">
    <citation type="journal article" date="2016" name="Nat. Commun.">
        <title>Thousands of microbial genomes shed light on interconnected biogeochemical processes in an aquifer system.</title>
        <authorList>
            <person name="Anantharaman K."/>
            <person name="Brown C.T."/>
            <person name="Hug L.A."/>
            <person name="Sharon I."/>
            <person name="Castelle C.J."/>
            <person name="Probst A.J."/>
            <person name="Thomas B.C."/>
            <person name="Singh A."/>
            <person name="Wilkins M.J."/>
            <person name="Karaoz U."/>
            <person name="Brodie E.L."/>
            <person name="Williams K.H."/>
            <person name="Hubbard S.S."/>
            <person name="Banfield J.F."/>
        </authorList>
    </citation>
    <scope>NUCLEOTIDE SEQUENCE [LARGE SCALE GENOMIC DNA]</scope>
</reference>
<evidence type="ECO:0000313" key="4">
    <source>
        <dbReference type="EMBL" id="OGW95573.1"/>
    </source>
</evidence>
<dbReference type="InterPro" id="IPR001650">
    <property type="entry name" value="Helicase_C-like"/>
</dbReference>
<dbReference type="InterPro" id="IPR027417">
    <property type="entry name" value="P-loop_NTPase"/>
</dbReference>
<dbReference type="PROSITE" id="PS51194">
    <property type="entry name" value="HELICASE_CTER"/>
    <property type="match status" value="1"/>
</dbReference>
<protein>
    <submittedName>
        <fullName evidence="4">DEAD/DEAH box helicase</fullName>
    </submittedName>
</protein>
<proteinExistence type="predicted"/>
<dbReference type="AlphaFoldDB" id="A0A1G1KRN0"/>